<dbReference type="Gene3D" id="3.40.50.140">
    <property type="match status" value="1"/>
</dbReference>
<dbReference type="InterPro" id="IPR000380">
    <property type="entry name" value="Topo_IA"/>
</dbReference>
<comment type="caution">
    <text evidence="11">The sequence shown here is derived from an EMBL/GenBank/DDBJ whole genome shotgun (WGS) entry which is preliminary data.</text>
</comment>
<dbReference type="Pfam" id="PF01131">
    <property type="entry name" value="Topoisom_bac"/>
    <property type="match status" value="1"/>
</dbReference>
<dbReference type="GO" id="GO:0005634">
    <property type="term" value="C:nucleus"/>
    <property type="evidence" value="ECO:0007669"/>
    <property type="project" value="TreeGrafter"/>
</dbReference>
<gene>
    <name evidence="11" type="ORF">TrST_g8683</name>
</gene>
<dbReference type="Gene3D" id="1.10.460.10">
    <property type="entry name" value="Topoisomerase I, domain 2"/>
    <property type="match status" value="1"/>
</dbReference>
<keyword evidence="4 7" id="KW-0799">Topoisomerase</keyword>
<dbReference type="EMBL" id="BRXY01000160">
    <property type="protein sequence ID" value="GMH72820.1"/>
    <property type="molecule type" value="Genomic_DNA"/>
</dbReference>
<dbReference type="EC" id="5.6.2.1" evidence="3 7"/>
<evidence type="ECO:0000259" key="10">
    <source>
        <dbReference type="PROSITE" id="PS52039"/>
    </source>
</evidence>
<dbReference type="InterPro" id="IPR006171">
    <property type="entry name" value="TOPRIM_dom"/>
</dbReference>
<dbReference type="FunFam" id="3.40.50.140:FF:000003">
    <property type="entry name" value="DNA topoisomerase"/>
    <property type="match status" value="1"/>
</dbReference>
<dbReference type="PRINTS" id="PR00417">
    <property type="entry name" value="PRTPISMRASEI"/>
</dbReference>
<name>A0A9W7ARW7_9STRA</name>
<evidence type="ECO:0000256" key="3">
    <source>
        <dbReference type="ARBA" id="ARBA00012891"/>
    </source>
</evidence>
<feature type="region of interest" description="Disordered" evidence="8">
    <location>
        <begin position="849"/>
        <end position="888"/>
    </location>
</feature>
<dbReference type="InterPro" id="IPR013824">
    <property type="entry name" value="Topo_IA_cen_sub1"/>
</dbReference>
<feature type="domain" description="Topo IA-type catalytic" evidence="10">
    <location>
        <begin position="177"/>
        <end position="607"/>
    </location>
</feature>
<dbReference type="PROSITE" id="PS50880">
    <property type="entry name" value="TOPRIM"/>
    <property type="match status" value="1"/>
</dbReference>
<dbReference type="InterPro" id="IPR003602">
    <property type="entry name" value="Topo_IA_DNA-bd_dom"/>
</dbReference>
<dbReference type="GO" id="GO:0031422">
    <property type="term" value="C:RecQ family helicase-topoisomerase III complex"/>
    <property type="evidence" value="ECO:0007669"/>
    <property type="project" value="TreeGrafter"/>
</dbReference>
<dbReference type="GO" id="GO:0006281">
    <property type="term" value="P:DNA repair"/>
    <property type="evidence" value="ECO:0007669"/>
    <property type="project" value="TreeGrafter"/>
</dbReference>
<evidence type="ECO:0000256" key="7">
    <source>
        <dbReference type="RuleBase" id="RU362092"/>
    </source>
</evidence>
<keyword evidence="5 7" id="KW-0238">DNA-binding</keyword>
<accession>A0A9W7ARW7</accession>
<dbReference type="CDD" id="cd03362">
    <property type="entry name" value="TOPRIM_TopoIA_TopoIII"/>
    <property type="match status" value="1"/>
</dbReference>
<feature type="domain" description="Toprim" evidence="9">
    <location>
        <begin position="3"/>
        <end position="159"/>
    </location>
</feature>
<dbReference type="PANTHER" id="PTHR11390">
    <property type="entry name" value="PROKARYOTIC DNA TOPOISOMERASE"/>
    <property type="match status" value="1"/>
</dbReference>
<dbReference type="CDD" id="cd00186">
    <property type="entry name" value="TOP1Ac"/>
    <property type="match status" value="1"/>
</dbReference>
<dbReference type="PANTHER" id="PTHR11390:SF21">
    <property type="entry name" value="DNA TOPOISOMERASE 3-ALPHA"/>
    <property type="match status" value="1"/>
</dbReference>
<dbReference type="GO" id="GO:0006310">
    <property type="term" value="P:DNA recombination"/>
    <property type="evidence" value="ECO:0007669"/>
    <property type="project" value="TreeGrafter"/>
</dbReference>
<evidence type="ECO:0000313" key="11">
    <source>
        <dbReference type="EMBL" id="GMH72820.1"/>
    </source>
</evidence>
<sequence length="888" mass="99093">MVHVLNVAEKPSVAKALSSVFSHLSSQPVHSAAGKSQYNRIFTVNAVKFPDPRDPRSPPQPHTMIMTSVAGHIAGIDFAPPNNNWSSCPPSHLFHAELETSVNPNFRDLRDELLLQSRQAVILVLWLDCDREGEAIADEVRQICLQSNRSLSVHRARFSSVLPNEIRRALDTLGRIDRRLVDAVNARQEIDLRIGAAFTRLQTKRLQSKFGLSNVISYGPCQFPTLGFVVERWARIETFLPERFFTLKMSMKSDPNDPRSKEVSFNWRRYRLFDRLATMAIYLNTLQAQKATVISTEGRTQRKYRPIPLATVELQKRASKYLRINSEQTMEAAEKLYMEGYISYPRTETEKFSPEYDIQGTLGQFRNNPVYGDYASKLLDGGKYQYPRQGVNDDKAHPPITPVKAVDPSQIQDSVQRRIYELVVKHFLACCSKDGLGQQTVLTVKMGTEVFTAKGLMIQEENWLEIYKPWEYWGQGAGTLPNLPNGTEFEPTSLVMENGSTCAPNFMTEVELISEMDKHGIGTDATIASHIKTIQEREYVTKDNAQRFIPTKLGIALVEGYNSMGYQLNKPHLRAKMERSCNAIAEGSKQKAAVIKDVLDEMKDCFVSVEKEVHKLDAAMARHFTLSAEGGILKAENFCRCKCGSMMDLKEVEKQHVSNNNNHNHNNNNNGNTQQLLYCRNCSSSLTLPFKGKCSATANSFCSECTSQAITVTRDDGTTYQICPYCKENPPPEPECFKCPTCARSRKQGMVKLGRIPMGSYVLSCDQGGCDYKYYFPRNVQTAKVDEQGRKCFCNKGGVSGGAVKLKFKWSRGAVPPQMMDCADAAMCCLCDEDLLEFMNFRVPKVDGGNGAGRGLGGRRGGGGRGGRGGQGGRQGRGRQGGRGGGYN</sequence>
<dbReference type="AlphaFoldDB" id="A0A9W7ARW7"/>
<dbReference type="SMART" id="SM00493">
    <property type="entry name" value="TOPRIM"/>
    <property type="match status" value="1"/>
</dbReference>
<evidence type="ECO:0000256" key="2">
    <source>
        <dbReference type="ARBA" id="ARBA00009446"/>
    </source>
</evidence>
<evidence type="ECO:0000256" key="4">
    <source>
        <dbReference type="ARBA" id="ARBA00023029"/>
    </source>
</evidence>
<evidence type="ECO:0000313" key="12">
    <source>
        <dbReference type="Proteomes" id="UP001165085"/>
    </source>
</evidence>
<evidence type="ECO:0000256" key="6">
    <source>
        <dbReference type="ARBA" id="ARBA00023235"/>
    </source>
</evidence>
<dbReference type="InterPro" id="IPR023405">
    <property type="entry name" value="Topo_IA_core_domain"/>
</dbReference>
<dbReference type="Gene3D" id="2.70.20.10">
    <property type="entry name" value="Topoisomerase I, domain 3"/>
    <property type="match status" value="1"/>
</dbReference>
<dbReference type="SMART" id="SM00437">
    <property type="entry name" value="TOP1Ac"/>
    <property type="match status" value="1"/>
</dbReference>
<comment type="function">
    <text evidence="7">Introduces a single-strand break via transesterification at a target site in duplex DNA. Releases the supercoiling and torsional tension of DNA introduced during the DNA replication and transcription by transiently cleaving and rejoining one strand of the DNA duplex. The scissile phosphodiester is attacked by the catalytic tyrosine of the enzyme, resulting in the formation of a DNA-(5'-phosphotyrosyl)-enzyme intermediate and the expulsion of a 3'-OH DNA strand.</text>
</comment>
<dbReference type="SMART" id="SM00436">
    <property type="entry name" value="TOP1Bc"/>
    <property type="match status" value="1"/>
</dbReference>
<dbReference type="InterPro" id="IPR034144">
    <property type="entry name" value="TOPRIM_TopoIII"/>
</dbReference>
<dbReference type="SUPFAM" id="SSF56712">
    <property type="entry name" value="Prokaryotic type I DNA topoisomerase"/>
    <property type="match status" value="1"/>
</dbReference>
<dbReference type="InterPro" id="IPR013826">
    <property type="entry name" value="Topo_IA_cen_sub3"/>
</dbReference>
<dbReference type="GO" id="GO:0006265">
    <property type="term" value="P:DNA topological change"/>
    <property type="evidence" value="ECO:0007669"/>
    <property type="project" value="InterPro"/>
</dbReference>
<proteinExistence type="inferred from homology"/>
<keyword evidence="6 7" id="KW-0413">Isomerase</keyword>
<reference evidence="12" key="1">
    <citation type="journal article" date="2023" name="Commun. Biol.">
        <title>Genome analysis of Parmales, the sister group of diatoms, reveals the evolutionary specialization of diatoms from phago-mixotrophs to photoautotrophs.</title>
        <authorList>
            <person name="Ban H."/>
            <person name="Sato S."/>
            <person name="Yoshikawa S."/>
            <person name="Yamada K."/>
            <person name="Nakamura Y."/>
            <person name="Ichinomiya M."/>
            <person name="Sato N."/>
            <person name="Blanc-Mathieu R."/>
            <person name="Endo H."/>
            <person name="Kuwata A."/>
            <person name="Ogata H."/>
        </authorList>
    </citation>
    <scope>NUCLEOTIDE SEQUENCE [LARGE SCALE GENOMIC DNA]</scope>
    <source>
        <strain evidence="12">NIES 3701</strain>
    </source>
</reference>
<evidence type="ECO:0000256" key="5">
    <source>
        <dbReference type="ARBA" id="ARBA00023125"/>
    </source>
</evidence>
<dbReference type="Gene3D" id="1.10.290.10">
    <property type="entry name" value="Topoisomerase I, domain 4"/>
    <property type="match status" value="1"/>
</dbReference>
<dbReference type="Pfam" id="PF01751">
    <property type="entry name" value="Toprim"/>
    <property type="match status" value="1"/>
</dbReference>
<dbReference type="FunFam" id="1.10.290.10:FF:000001">
    <property type="entry name" value="DNA topoisomerase"/>
    <property type="match status" value="1"/>
</dbReference>
<evidence type="ECO:0000259" key="9">
    <source>
        <dbReference type="PROSITE" id="PS50880"/>
    </source>
</evidence>
<comment type="similarity">
    <text evidence="2 7">Belongs to the type IA topoisomerase family.</text>
</comment>
<protein>
    <recommendedName>
        <fullName evidence="3 7">DNA topoisomerase</fullName>
        <ecNumber evidence="3 7">5.6.2.1</ecNumber>
    </recommendedName>
</protein>
<evidence type="ECO:0000256" key="1">
    <source>
        <dbReference type="ARBA" id="ARBA00000213"/>
    </source>
</evidence>
<dbReference type="Proteomes" id="UP001165085">
    <property type="component" value="Unassembled WGS sequence"/>
</dbReference>
<dbReference type="OrthoDB" id="430051at2759"/>
<dbReference type="GO" id="GO:0003677">
    <property type="term" value="F:DNA binding"/>
    <property type="evidence" value="ECO:0007669"/>
    <property type="project" value="UniProtKB-KW"/>
</dbReference>
<dbReference type="GO" id="GO:0003917">
    <property type="term" value="F:DNA topoisomerase type I (single strand cut, ATP-independent) activity"/>
    <property type="evidence" value="ECO:0007669"/>
    <property type="project" value="UniProtKB-EC"/>
</dbReference>
<dbReference type="InterPro" id="IPR013497">
    <property type="entry name" value="Topo_IA_cen"/>
</dbReference>
<dbReference type="InterPro" id="IPR003601">
    <property type="entry name" value="Topo_IA_2"/>
</dbReference>
<keyword evidence="12" id="KW-1185">Reference proteome</keyword>
<comment type="catalytic activity">
    <reaction evidence="1 7">
        <text>ATP-independent breakage of single-stranded DNA, followed by passage and rejoining.</text>
        <dbReference type="EC" id="5.6.2.1"/>
    </reaction>
</comment>
<evidence type="ECO:0000256" key="8">
    <source>
        <dbReference type="SAM" id="MobiDB-lite"/>
    </source>
</evidence>
<dbReference type="InterPro" id="IPR013825">
    <property type="entry name" value="Topo_IA_cen_sub2"/>
</dbReference>
<organism evidence="11 12">
    <name type="scientific">Triparma strigata</name>
    <dbReference type="NCBI Taxonomy" id="1606541"/>
    <lineage>
        <taxon>Eukaryota</taxon>
        <taxon>Sar</taxon>
        <taxon>Stramenopiles</taxon>
        <taxon>Ochrophyta</taxon>
        <taxon>Bolidophyceae</taxon>
        <taxon>Parmales</taxon>
        <taxon>Triparmaceae</taxon>
        <taxon>Triparma</taxon>
    </lineage>
</organism>
<dbReference type="InterPro" id="IPR023406">
    <property type="entry name" value="Topo_IA_AS"/>
</dbReference>
<dbReference type="PROSITE" id="PS00396">
    <property type="entry name" value="TOPO_IA_1"/>
    <property type="match status" value="1"/>
</dbReference>
<dbReference type="PROSITE" id="PS52039">
    <property type="entry name" value="TOPO_IA_2"/>
    <property type="match status" value="1"/>
</dbReference>